<sequence>MLALVAPDACKELKQLFSGPETEEFEEFPNDDGPVRCPLRHFVLGPLLTVRKEEKEEEEEEEESWYGKTGGPAFLPSPITTESVPKNVVDVDSMRVSPSIHPQPQPVSLSRNMSVSRAMEDSCELDLVYVTERIIAVSFPSAANEENFRSNLREVAQMLKSKHGGNYLLFNLSEQRPDITKLHAKALDKRDCLETMTFCLFQGNRGRIGVVIAAYMHYSNISASADQALDRFAMKRFYEDKIVPIGQPSQRRYVHYFSGLLSGSIKMNNKPLFLHHVIMHGIPNFESKGGCRPFLRIYQAMQPVYTSGIYNIPGDSQASICITIEPGLLLKGDILLKCYHKKFRSPARDVIFRVQFHTCAIHDLGVVFGKEDLDEAFKDDRFPDYGKVEFVFSYGPEKIQGTDDVLALSLQPCLCPPHSQHPPTGQLYKHDGTLEVVKVCQGMEHLENGPRVSVDYNTSDPLIRWDSYDNFNGHREDGMEATPNHVEHTLSVSSDSGNSTASTKTDKTDEPVSGAATAPASLSPQEKKELDRLLSGFGVDREKQGAMYRAQQLRSHPAGGPTVSSPGRHIVPAQVHVNGGALASERETDILDDELPVQDGQSGGSMGTLSSLDGVTNTSEGGYPETLSPLTNGLDKSYSTEPMLNGGGYPYESANRMVPHSSHSAPIRPSYSAQEGLAGYQREGPHPAWSQVTSAHCGYDPSGLFRSQSFPDVEPQLPQAPARGGSSREAVQRGLNSWQQQQPHPPPRQQERSPLQSLASSKPSPQLSAETPIPTLPEFPRAASQQEIEQSIEALNMLMLDLEPTSVAAPLHKSQSVPGAWPGTSPLASQPLLGSSRQSHPLTQSRSGYIPSGHSLGAPELVSSGRSYSPYDYQLRPAGSNQSFRPKSPASSAFLPSPHSSTGPQEPPTSLPGLVTQPQLPPKETTSDPSRTPEEEPLNLEGLVAHRVAGVQARERQPAEPPAPLRRRAASDGQYENQSPEATSPRSPGVRSPVQCVSPELALTIALNPGGRPKEPHLHSYKEAFEEMERTSPSGPPSSGVRSPPGLAKTPLSAMGLKPHNPADILLHPTGEEGEGEEVTKPPEEPRSYVESVARTAVSGPRTQDVEPKSFSAPAAHAYGHETPLRNGTPAGSFVSPSPLSTSRPILSADSTSMGSFPSGGSSDQGPRTPIQPMLDSSIRSGSLGQPSPAALSYRSSSPVPAGGSSYSSPDYSLQPFNSSLESQAQPQFSAATVHMVPGSPQARHRTVGTNTPPSPGFGRRAINPTMAAPGSPSLSHRQVMGPGFHGNVVSGHPSSAATTPGSPSLGRHPMGSHQVPGLHSSVAATPGSPSLGRHPGAHQGNLASRLHGNAVISPGSPSLDRHAAYGGYSTPEDRRPTLSRQSSASGYQAPSTPSFPVSPAYYPGLSSPATSPSPDSAAFRQGSPTPALPEKRRMSVGDRAGSLPNYATINGKLSSSPIANGMSSPSGSSTVSFSHTLPDFSKYSMPDNSPETRAKVKFVQDTSKYWYKPEISREQAIALLKDQEPGAFIIRDSHSFRGAYGLAMKVSSPPPTITQQGKKGDMTHELVRHFLIETGPRGVKLKGCPNEPNFGSLSALVYQHSVIPLALPCKLVIPSRDPTDESKDSSGPANSTTDLLKQGAACNVLFINSVDMESLTGPQAISKATSETLAADPTPAATIVHFKVSAQGITLTDNQRKLFFRRHYPLNTVTFCDLDPQERKLFGFVARKQGSTTDNACHLFAELDPNQPASAIVNFVSKVMLSAGQKR</sequence>
<dbReference type="InterPro" id="IPR000980">
    <property type="entry name" value="SH2"/>
</dbReference>
<feature type="compositionally biased region" description="Low complexity" evidence="9">
    <location>
        <begin position="1407"/>
        <end position="1419"/>
    </location>
</feature>
<evidence type="ECO:0000256" key="5">
    <source>
        <dbReference type="ARBA" id="ARBA00022912"/>
    </source>
</evidence>
<dbReference type="InterPro" id="IPR036860">
    <property type="entry name" value="SH2_dom_sf"/>
</dbReference>
<dbReference type="PANTHER" id="PTHR45734">
    <property type="entry name" value="TENSIN"/>
    <property type="match status" value="1"/>
</dbReference>
<feature type="compositionally biased region" description="Polar residues" evidence="9">
    <location>
        <begin position="1379"/>
        <end position="1396"/>
    </location>
</feature>
<dbReference type="SMART" id="SM00252">
    <property type="entry name" value="SH2"/>
    <property type="match status" value="1"/>
</dbReference>
<feature type="compositionally biased region" description="Polar residues" evidence="9">
    <location>
        <begin position="752"/>
        <end position="769"/>
    </location>
</feature>
<dbReference type="InterPro" id="IPR035012">
    <property type="entry name" value="Tensin-like_SH2"/>
</dbReference>
<evidence type="ECO:0000259" key="10">
    <source>
        <dbReference type="PROSITE" id="PS50001"/>
    </source>
</evidence>
<evidence type="ECO:0000313" key="14">
    <source>
        <dbReference type="Proteomes" id="UP000710432"/>
    </source>
</evidence>
<feature type="region of interest" description="Disordered" evidence="9">
    <location>
        <begin position="1239"/>
        <end position="1258"/>
    </location>
</feature>
<dbReference type="InterPro" id="IPR035892">
    <property type="entry name" value="C2_domain_sf"/>
</dbReference>
<reference evidence="13" key="1">
    <citation type="submission" date="2020-03" db="EMBL/GenBank/DDBJ databases">
        <title>Studies in the Genomics of Life Span.</title>
        <authorList>
            <person name="Glass D."/>
        </authorList>
    </citation>
    <scope>NUCLEOTIDE SEQUENCE</scope>
    <source>
        <strain evidence="13">LTLLF</strain>
        <tissue evidence="13">Muscle</tissue>
    </source>
</reference>
<feature type="region of interest" description="Disordered" evidence="9">
    <location>
        <begin position="706"/>
        <end position="777"/>
    </location>
</feature>
<dbReference type="InterPro" id="IPR029021">
    <property type="entry name" value="Prot-tyrosine_phosphatase-like"/>
</dbReference>
<keyword evidence="6" id="KW-0965">Cell junction</keyword>
<dbReference type="PANTHER" id="PTHR45734:SF3">
    <property type="entry name" value="TENSIN-1"/>
    <property type="match status" value="1"/>
</dbReference>
<organism evidence="13 14">
    <name type="scientific">Microtus ochrogaster</name>
    <name type="common">Prairie vole</name>
    <dbReference type="NCBI Taxonomy" id="79684"/>
    <lineage>
        <taxon>Eukaryota</taxon>
        <taxon>Metazoa</taxon>
        <taxon>Chordata</taxon>
        <taxon>Craniata</taxon>
        <taxon>Vertebrata</taxon>
        <taxon>Euteleostomi</taxon>
        <taxon>Mammalia</taxon>
        <taxon>Eutheria</taxon>
        <taxon>Euarchontoglires</taxon>
        <taxon>Glires</taxon>
        <taxon>Rodentia</taxon>
        <taxon>Myomorpha</taxon>
        <taxon>Muroidea</taxon>
        <taxon>Cricetidae</taxon>
        <taxon>Arvicolinae</taxon>
        <taxon>Microtus</taxon>
    </lineage>
</organism>
<dbReference type="SUPFAM" id="SSF50729">
    <property type="entry name" value="PH domain-like"/>
    <property type="match status" value="1"/>
</dbReference>
<dbReference type="GO" id="GO:0005925">
    <property type="term" value="C:focal adhesion"/>
    <property type="evidence" value="ECO:0007669"/>
    <property type="project" value="UniProtKB-SubCell"/>
</dbReference>
<dbReference type="GO" id="GO:0010761">
    <property type="term" value="P:fibroblast migration"/>
    <property type="evidence" value="ECO:0007669"/>
    <property type="project" value="TreeGrafter"/>
</dbReference>
<evidence type="ECO:0000256" key="4">
    <source>
        <dbReference type="ARBA" id="ARBA00022801"/>
    </source>
</evidence>
<feature type="compositionally biased region" description="Polar residues" evidence="9">
    <location>
        <begin position="490"/>
        <end position="503"/>
    </location>
</feature>
<dbReference type="InterPro" id="IPR014020">
    <property type="entry name" value="Tensin_C2-dom"/>
</dbReference>
<feature type="compositionally biased region" description="Polar residues" evidence="9">
    <location>
        <begin position="974"/>
        <end position="986"/>
    </location>
</feature>
<feature type="region of interest" description="Disordered" evidence="9">
    <location>
        <begin position="489"/>
        <end position="527"/>
    </location>
</feature>
<dbReference type="SUPFAM" id="SSF52799">
    <property type="entry name" value="(Phosphotyrosine protein) phosphatases II"/>
    <property type="match status" value="1"/>
</dbReference>
<keyword evidence="4" id="KW-0378">Hydrolase</keyword>
<keyword evidence="7 8" id="KW-0727">SH2 domain</keyword>
<dbReference type="FunFam" id="3.90.190.10:FF:000275">
    <property type="entry name" value="Tensin 1"/>
    <property type="match status" value="1"/>
</dbReference>
<dbReference type="InterPro" id="IPR033929">
    <property type="entry name" value="Tensin_PTB"/>
</dbReference>
<dbReference type="FunFam" id="2.30.29.30:FF:000039">
    <property type="entry name" value="Tensin 1"/>
    <property type="match status" value="1"/>
</dbReference>
<evidence type="ECO:0000256" key="9">
    <source>
        <dbReference type="SAM" id="MobiDB-lite"/>
    </source>
</evidence>
<evidence type="ECO:0000256" key="8">
    <source>
        <dbReference type="PROSITE-ProRule" id="PRU00191"/>
    </source>
</evidence>
<dbReference type="FunFam" id="3.30.505.10:FF:000002">
    <property type="entry name" value="Tensin 1"/>
    <property type="match status" value="1"/>
</dbReference>
<gene>
    <name evidence="13" type="ORF">LTLLF_138820</name>
</gene>
<feature type="region of interest" description="Disordered" evidence="9">
    <location>
        <begin position="52"/>
        <end position="79"/>
    </location>
</feature>
<dbReference type="SUPFAM" id="SSF49562">
    <property type="entry name" value="C2 domain (Calcium/lipid-binding domain, CaLB)"/>
    <property type="match status" value="1"/>
</dbReference>
<dbReference type="Pfam" id="PF00017">
    <property type="entry name" value="SH2"/>
    <property type="match status" value="1"/>
</dbReference>
<evidence type="ECO:0000259" key="11">
    <source>
        <dbReference type="PROSITE" id="PS51181"/>
    </source>
</evidence>
<dbReference type="Pfam" id="PF10409">
    <property type="entry name" value="PTEN_C2"/>
    <property type="match status" value="1"/>
</dbReference>
<feature type="compositionally biased region" description="Polar residues" evidence="9">
    <location>
        <begin position="826"/>
        <end position="847"/>
    </location>
</feature>
<dbReference type="CDD" id="cd01213">
    <property type="entry name" value="PTB_tensin"/>
    <property type="match status" value="1"/>
</dbReference>
<evidence type="ECO:0000256" key="7">
    <source>
        <dbReference type="ARBA" id="ARBA00022999"/>
    </source>
</evidence>
<dbReference type="FunFam" id="2.60.40.1110:FF:000002">
    <property type="entry name" value="tensin-1 isoform X2"/>
    <property type="match status" value="1"/>
</dbReference>
<dbReference type="Gene3D" id="2.30.29.30">
    <property type="entry name" value="Pleckstrin-homology domain (PH domain)/Phosphotyrosine-binding domain (PTB)"/>
    <property type="match status" value="1"/>
</dbReference>
<dbReference type="Gene3D" id="2.60.40.1110">
    <property type="match status" value="1"/>
</dbReference>
<dbReference type="EMBL" id="JAATJU010021500">
    <property type="protein sequence ID" value="KAH0513445.1"/>
    <property type="molecule type" value="Genomic_DNA"/>
</dbReference>
<dbReference type="SUPFAM" id="SSF55550">
    <property type="entry name" value="SH2 domain"/>
    <property type="match status" value="1"/>
</dbReference>
<dbReference type="PROSITE" id="PS51181">
    <property type="entry name" value="PPASE_TENSIN"/>
    <property type="match status" value="1"/>
</dbReference>
<feature type="domain" description="Phosphatase tensin-type" evidence="11">
    <location>
        <begin position="116"/>
        <end position="264"/>
    </location>
</feature>
<comment type="subcellular location">
    <subcellularLocation>
        <location evidence="1">Cell junction</location>
        <location evidence="1">Focal adhesion</location>
    </subcellularLocation>
</comment>
<evidence type="ECO:0000313" key="13">
    <source>
        <dbReference type="EMBL" id="KAH0513445.1"/>
    </source>
</evidence>
<comment type="similarity">
    <text evidence="2">Belongs to the PTEN phosphatase protein family.</text>
</comment>
<evidence type="ECO:0000256" key="6">
    <source>
        <dbReference type="ARBA" id="ARBA00022949"/>
    </source>
</evidence>
<dbReference type="PROSITE" id="PS50001">
    <property type="entry name" value="SH2"/>
    <property type="match status" value="1"/>
</dbReference>
<dbReference type="Gene3D" id="3.90.190.10">
    <property type="entry name" value="Protein tyrosine phosphatase superfamily"/>
    <property type="match status" value="2"/>
</dbReference>
<protein>
    <submittedName>
        <fullName evidence="13">Tensin-1</fullName>
    </submittedName>
</protein>
<feature type="region of interest" description="Disordered" evidence="9">
    <location>
        <begin position="1283"/>
        <end position="1444"/>
    </location>
</feature>
<feature type="compositionally biased region" description="Basic and acidic residues" evidence="9">
    <location>
        <begin position="1078"/>
        <end position="1088"/>
    </location>
</feature>
<evidence type="ECO:0000256" key="3">
    <source>
        <dbReference type="ARBA" id="ARBA00022553"/>
    </source>
</evidence>
<dbReference type="SMART" id="SM00462">
    <property type="entry name" value="PTB"/>
    <property type="match status" value="1"/>
</dbReference>
<feature type="domain" description="C2 tensin-type" evidence="12">
    <location>
        <begin position="269"/>
        <end position="395"/>
    </location>
</feature>
<feature type="domain" description="SH2" evidence="10">
    <location>
        <begin position="1507"/>
        <end position="1616"/>
    </location>
</feature>
<dbReference type="InterPro" id="IPR051484">
    <property type="entry name" value="Tensin_PTEN_phosphatase"/>
</dbReference>
<evidence type="ECO:0000259" key="12">
    <source>
        <dbReference type="PROSITE" id="PS51182"/>
    </source>
</evidence>
<feature type="region of interest" description="Disordered" evidence="9">
    <location>
        <begin position="1025"/>
        <end position="1229"/>
    </location>
</feature>
<dbReference type="InterPro" id="IPR029023">
    <property type="entry name" value="Tensin_phosphatase"/>
</dbReference>
<dbReference type="InterPro" id="IPR013625">
    <property type="entry name" value="PTB"/>
</dbReference>
<keyword evidence="3" id="KW-0597">Phosphoprotein</keyword>
<dbReference type="Gene3D" id="3.30.505.10">
    <property type="entry name" value="SH2 domain"/>
    <property type="match status" value="1"/>
</dbReference>
<feature type="compositionally biased region" description="Acidic residues" evidence="9">
    <location>
        <begin position="55"/>
        <end position="64"/>
    </location>
</feature>
<proteinExistence type="inferred from homology"/>
<feature type="compositionally biased region" description="Low complexity" evidence="9">
    <location>
        <begin position="1037"/>
        <end position="1046"/>
    </location>
</feature>
<feature type="region of interest" description="Disordered" evidence="9">
    <location>
        <begin position="813"/>
        <end position="993"/>
    </location>
</feature>
<feature type="compositionally biased region" description="Polar residues" evidence="9">
    <location>
        <begin position="1194"/>
        <end position="1229"/>
    </location>
</feature>
<dbReference type="SMART" id="SM01326">
    <property type="entry name" value="PTEN_C2"/>
    <property type="match status" value="1"/>
</dbReference>
<feature type="compositionally biased region" description="Polar residues" evidence="9">
    <location>
        <begin position="1135"/>
        <end position="1166"/>
    </location>
</feature>
<dbReference type="InterPro" id="IPR006020">
    <property type="entry name" value="PTB/PI_dom"/>
</dbReference>
<dbReference type="CDD" id="cd09927">
    <property type="entry name" value="SH2_Tensin_like"/>
    <property type="match status" value="1"/>
</dbReference>
<dbReference type="Pfam" id="PF08416">
    <property type="entry name" value="PTB"/>
    <property type="match status" value="1"/>
</dbReference>
<dbReference type="GO" id="GO:0004721">
    <property type="term" value="F:phosphoprotein phosphatase activity"/>
    <property type="evidence" value="ECO:0007669"/>
    <property type="project" value="UniProtKB-KW"/>
</dbReference>
<keyword evidence="5" id="KW-0904">Protein phosphatase</keyword>
<dbReference type="InterPro" id="IPR011993">
    <property type="entry name" value="PH-like_dom_sf"/>
</dbReference>
<dbReference type="Proteomes" id="UP000710432">
    <property type="component" value="Unassembled WGS sequence"/>
</dbReference>
<accession>A0A8J6KU86</accession>
<evidence type="ECO:0000256" key="2">
    <source>
        <dbReference type="ARBA" id="ARBA00007881"/>
    </source>
</evidence>
<feature type="compositionally biased region" description="Polar residues" evidence="9">
    <location>
        <begin position="879"/>
        <end position="891"/>
    </location>
</feature>
<name>A0A8J6KU86_MICOH</name>
<feature type="compositionally biased region" description="Low complexity" evidence="9">
    <location>
        <begin position="1294"/>
        <end position="1305"/>
    </location>
</feature>
<evidence type="ECO:0000256" key="1">
    <source>
        <dbReference type="ARBA" id="ARBA00004246"/>
    </source>
</evidence>
<dbReference type="PROSITE" id="PS51182">
    <property type="entry name" value="C2_TENSIN"/>
    <property type="match status" value="1"/>
</dbReference>
<comment type="caution">
    <text evidence="13">The sequence shown here is derived from an EMBL/GenBank/DDBJ whole genome shotgun (WGS) entry which is preliminary data.</text>
</comment>